<feature type="compositionally biased region" description="Basic and acidic residues" evidence="1">
    <location>
        <begin position="56"/>
        <end position="65"/>
    </location>
</feature>
<feature type="region of interest" description="Disordered" evidence="1">
    <location>
        <begin position="94"/>
        <end position="123"/>
    </location>
</feature>
<dbReference type="Proteomes" id="UP001157017">
    <property type="component" value="Unassembled WGS sequence"/>
</dbReference>
<organism evidence="2 3">
    <name type="scientific">Angustibacter aerolatus</name>
    <dbReference type="NCBI Taxonomy" id="1162965"/>
    <lineage>
        <taxon>Bacteria</taxon>
        <taxon>Bacillati</taxon>
        <taxon>Actinomycetota</taxon>
        <taxon>Actinomycetes</taxon>
        <taxon>Kineosporiales</taxon>
        <taxon>Kineosporiaceae</taxon>
    </lineage>
</organism>
<dbReference type="EMBL" id="BSUZ01000001">
    <property type="protein sequence ID" value="GMA86888.1"/>
    <property type="molecule type" value="Genomic_DNA"/>
</dbReference>
<reference evidence="3" key="1">
    <citation type="journal article" date="2019" name="Int. J. Syst. Evol. Microbiol.">
        <title>The Global Catalogue of Microorganisms (GCM) 10K type strain sequencing project: providing services to taxonomists for standard genome sequencing and annotation.</title>
        <authorList>
            <consortium name="The Broad Institute Genomics Platform"/>
            <consortium name="The Broad Institute Genome Sequencing Center for Infectious Disease"/>
            <person name="Wu L."/>
            <person name="Ma J."/>
        </authorList>
    </citation>
    <scope>NUCLEOTIDE SEQUENCE [LARGE SCALE GENOMIC DNA]</scope>
    <source>
        <strain evidence="3">NBRC 108730</strain>
    </source>
</reference>
<sequence length="123" mass="13664">MPGDVADHHDRALAGHVERVVPVAADVRLLQRGHVPDGDLDVGRLRRLGEEAALQRLREQPRRDQGAALGRPHLDVPQRLRALRGERGEQRALVTGDLALLDPGDGERPEQPVLDEQRQRRPG</sequence>
<evidence type="ECO:0000313" key="3">
    <source>
        <dbReference type="Proteomes" id="UP001157017"/>
    </source>
</evidence>
<gene>
    <name evidence="2" type="ORF">GCM10025868_21380</name>
</gene>
<proteinExistence type="predicted"/>
<evidence type="ECO:0000256" key="1">
    <source>
        <dbReference type="SAM" id="MobiDB-lite"/>
    </source>
</evidence>
<evidence type="ECO:0000313" key="2">
    <source>
        <dbReference type="EMBL" id="GMA86888.1"/>
    </source>
</evidence>
<feature type="compositionally biased region" description="Basic and acidic residues" evidence="1">
    <location>
        <begin position="105"/>
        <end position="123"/>
    </location>
</feature>
<comment type="caution">
    <text evidence="2">The sequence shown here is derived from an EMBL/GenBank/DDBJ whole genome shotgun (WGS) entry which is preliminary data.</text>
</comment>
<accession>A0ABQ6JFC0</accession>
<name>A0ABQ6JFC0_9ACTN</name>
<feature type="region of interest" description="Disordered" evidence="1">
    <location>
        <begin position="56"/>
        <end position="76"/>
    </location>
</feature>
<protein>
    <submittedName>
        <fullName evidence="2">Uncharacterized protein</fullName>
    </submittedName>
</protein>
<keyword evidence="3" id="KW-1185">Reference proteome</keyword>